<evidence type="ECO:0000256" key="8">
    <source>
        <dbReference type="ARBA" id="ARBA00023136"/>
    </source>
</evidence>
<dbReference type="EC" id="2.3.1.199" evidence="10"/>
<reference evidence="12 13" key="1">
    <citation type="journal article" date="2023" name="Sci. Data">
        <title>Genome assembly of the Korean intertidal mud-creeper Batillaria attramentaria.</title>
        <authorList>
            <person name="Patra A.K."/>
            <person name="Ho P.T."/>
            <person name="Jun S."/>
            <person name="Lee S.J."/>
            <person name="Kim Y."/>
            <person name="Won Y.J."/>
        </authorList>
    </citation>
    <scope>NUCLEOTIDE SEQUENCE [LARGE SCALE GENOMIC DNA]</scope>
    <source>
        <strain evidence="12">Wonlab-2016</strain>
    </source>
</reference>
<protein>
    <recommendedName>
        <fullName evidence="10">Elongation of very long chain fatty acids protein</fullName>
        <ecNumber evidence="10">2.3.1.199</ecNumber>
    </recommendedName>
    <alternativeName>
        <fullName evidence="10">Very-long-chain 3-oxoacyl-CoA synthase</fullName>
    </alternativeName>
</protein>
<dbReference type="Pfam" id="PF01151">
    <property type="entry name" value="ELO"/>
    <property type="match status" value="1"/>
</dbReference>
<gene>
    <name evidence="12" type="ORF">BaRGS_00000453</name>
</gene>
<evidence type="ECO:0000256" key="10">
    <source>
        <dbReference type="RuleBase" id="RU361115"/>
    </source>
</evidence>
<keyword evidence="8 10" id="KW-0472">Membrane</keyword>
<keyword evidence="2 10" id="KW-0444">Lipid biosynthesis</keyword>
<dbReference type="Proteomes" id="UP001519460">
    <property type="component" value="Unassembled WGS sequence"/>
</dbReference>
<evidence type="ECO:0000256" key="2">
    <source>
        <dbReference type="ARBA" id="ARBA00022516"/>
    </source>
</evidence>
<keyword evidence="9 10" id="KW-0275">Fatty acid biosynthesis</keyword>
<evidence type="ECO:0000256" key="5">
    <source>
        <dbReference type="ARBA" id="ARBA00022832"/>
    </source>
</evidence>
<comment type="caution">
    <text evidence="12">The sequence shown here is derived from an EMBL/GenBank/DDBJ whole genome shotgun (WGS) entry which is preliminary data.</text>
</comment>
<feature type="transmembrane region" description="Helical" evidence="10">
    <location>
        <begin position="119"/>
        <end position="141"/>
    </location>
</feature>
<proteinExistence type="inferred from homology"/>
<keyword evidence="5 10" id="KW-0276">Fatty acid metabolism</keyword>
<evidence type="ECO:0000256" key="11">
    <source>
        <dbReference type="SAM" id="MobiDB-lite"/>
    </source>
</evidence>
<evidence type="ECO:0000256" key="3">
    <source>
        <dbReference type="ARBA" id="ARBA00022679"/>
    </source>
</evidence>
<evidence type="ECO:0000256" key="9">
    <source>
        <dbReference type="ARBA" id="ARBA00023160"/>
    </source>
</evidence>
<dbReference type="PANTHER" id="PTHR11157">
    <property type="entry name" value="FATTY ACID ACYL TRANSFERASE-RELATED"/>
    <property type="match status" value="1"/>
</dbReference>
<dbReference type="GO" id="GO:0016020">
    <property type="term" value="C:membrane"/>
    <property type="evidence" value="ECO:0007669"/>
    <property type="project" value="UniProtKB-SubCell"/>
</dbReference>
<feature type="transmembrane region" description="Helical" evidence="10">
    <location>
        <begin position="215"/>
        <end position="232"/>
    </location>
</feature>
<keyword evidence="3 10" id="KW-0808">Transferase</keyword>
<evidence type="ECO:0000256" key="6">
    <source>
        <dbReference type="ARBA" id="ARBA00022989"/>
    </source>
</evidence>
<evidence type="ECO:0000256" key="4">
    <source>
        <dbReference type="ARBA" id="ARBA00022692"/>
    </source>
</evidence>
<feature type="transmembrane region" description="Helical" evidence="10">
    <location>
        <begin position="40"/>
        <end position="60"/>
    </location>
</feature>
<dbReference type="PANTHER" id="PTHR11157:SF126">
    <property type="entry name" value="ELONGATION OF VERY LONG CHAIN FATTY ACIDS PROTEIN"/>
    <property type="match status" value="1"/>
</dbReference>
<dbReference type="EMBL" id="JACVVK020000002">
    <property type="protein sequence ID" value="KAK7508214.1"/>
    <property type="molecule type" value="Genomic_DNA"/>
</dbReference>
<feature type="transmembrane region" description="Helical" evidence="10">
    <location>
        <begin position="147"/>
        <end position="170"/>
    </location>
</feature>
<comment type="subcellular location">
    <subcellularLocation>
        <location evidence="1">Membrane</location>
        <topology evidence="1">Multi-pass membrane protein</topology>
    </subcellularLocation>
</comment>
<comment type="similarity">
    <text evidence="10">Belongs to the ELO family.</text>
</comment>
<dbReference type="AlphaFoldDB" id="A0ABD0M8R8"/>
<feature type="transmembrane region" description="Helical" evidence="10">
    <location>
        <begin position="12"/>
        <end position="28"/>
    </location>
</feature>
<evidence type="ECO:0000256" key="7">
    <source>
        <dbReference type="ARBA" id="ARBA00023098"/>
    </source>
</evidence>
<evidence type="ECO:0000313" key="12">
    <source>
        <dbReference type="EMBL" id="KAK7508214.1"/>
    </source>
</evidence>
<keyword evidence="6 10" id="KW-1133">Transmembrane helix</keyword>
<organism evidence="12 13">
    <name type="scientific">Batillaria attramentaria</name>
    <dbReference type="NCBI Taxonomy" id="370345"/>
    <lineage>
        <taxon>Eukaryota</taxon>
        <taxon>Metazoa</taxon>
        <taxon>Spiralia</taxon>
        <taxon>Lophotrochozoa</taxon>
        <taxon>Mollusca</taxon>
        <taxon>Gastropoda</taxon>
        <taxon>Caenogastropoda</taxon>
        <taxon>Sorbeoconcha</taxon>
        <taxon>Cerithioidea</taxon>
        <taxon>Batillariidae</taxon>
        <taxon>Batillaria</taxon>
    </lineage>
</organism>
<comment type="catalytic activity">
    <reaction evidence="10">
        <text>a very-long-chain acyl-CoA + malonyl-CoA + H(+) = a very-long-chain 3-oxoacyl-CoA + CO2 + CoA</text>
        <dbReference type="Rhea" id="RHEA:32727"/>
        <dbReference type="ChEBI" id="CHEBI:15378"/>
        <dbReference type="ChEBI" id="CHEBI:16526"/>
        <dbReference type="ChEBI" id="CHEBI:57287"/>
        <dbReference type="ChEBI" id="CHEBI:57384"/>
        <dbReference type="ChEBI" id="CHEBI:90725"/>
        <dbReference type="ChEBI" id="CHEBI:90736"/>
        <dbReference type="EC" id="2.3.1.199"/>
    </reaction>
</comment>
<accession>A0ABD0M8R8</accession>
<keyword evidence="4 10" id="KW-0812">Transmembrane</keyword>
<feature type="transmembrane region" description="Helical" evidence="10">
    <location>
        <begin position="182"/>
        <end position="203"/>
    </location>
</feature>
<dbReference type="GO" id="GO:0009922">
    <property type="term" value="F:fatty acid elongase activity"/>
    <property type="evidence" value="ECO:0007669"/>
    <property type="project" value="UniProtKB-EC"/>
</dbReference>
<keyword evidence="13" id="KW-1185">Reference proteome</keyword>
<keyword evidence="7 10" id="KW-0443">Lipid metabolism</keyword>
<evidence type="ECO:0000256" key="1">
    <source>
        <dbReference type="ARBA" id="ARBA00004141"/>
    </source>
</evidence>
<feature type="region of interest" description="Disordered" evidence="11">
    <location>
        <begin position="247"/>
        <end position="267"/>
    </location>
</feature>
<evidence type="ECO:0000313" key="13">
    <source>
        <dbReference type="Proteomes" id="UP001519460"/>
    </source>
</evidence>
<sequence>MELYSGLRPWYDRALELMAIYLSVVMYGPRMMKKRPAFRLQGVLVAYNFSLVIMSAYMVYELLVSSIEAGYSLTCQVVDYSYTPNALRMLFVCWLYYVSKYVELADTVFFILRKKSNQVSVLHVYHHAATVFFAWLGVAYVPGGQSFFQPLLNSAVHVVMYTYYGLAALGPHIQPYLWWKKYLTSMQLVQLTLIMGHAGYNMFVPDCAFPKGYDLLVFSYALSLLLLFANFYRQAYSTGKRQEFKGKPLASNGVQDNGVHSHKDHRE</sequence>
<dbReference type="GO" id="GO:0006633">
    <property type="term" value="P:fatty acid biosynthetic process"/>
    <property type="evidence" value="ECO:0007669"/>
    <property type="project" value="UniProtKB-KW"/>
</dbReference>
<dbReference type="InterPro" id="IPR002076">
    <property type="entry name" value="ELO_fam"/>
</dbReference>
<name>A0ABD0M8R8_9CAEN</name>